<name>A0AAV5QRP0_9ASCO</name>
<comment type="subcellular location">
    <subcellularLocation>
        <location evidence="7">Mitochondrion matrix</location>
    </subcellularLocation>
</comment>
<dbReference type="AlphaFoldDB" id="A0AAV5QRP0"/>
<evidence type="ECO:0000313" key="10">
    <source>
        <dbReference type="Proteomes" id="UP001360560"/>
    </source>
</evidence>
<accession>A0AAV5QRP0</accession>
<sequence>MLRHTIKPHKLLPTSNILAVNNHRGYTSYKQITSLPLDVDHNTTDHNYIKYLAQNFPELGPYPTYSKYVNPLHFYQNTVMNQWSSKKAHPITLQQLANFGKKLSKEKVLSSANFVRLEIAIRIAKKLKDFQILPFAAISNHHLVRVYESYYNIFESFRKIKPITNLEENEEFCKTLSRMLHDNLLSLPHLIMGSLECRILNSMTQKNLDEFMSATLRARVSRRLICEEHLSLTDKFKNSSKNIDMDDCIGDIFYKCSAIENLQFCASRITDTYKEVEFLEKDFLLPELIIQGNDVKFPFMVTHLRYIFGEILRNSYDSTINNFIYNNGDKPRDFFLKNRPPPIKVTIINAKNSIEFRFSDQGGGLKGMPIDKIWSFGKNERIARESLSNFHKIPGLQLAGDYSPMNFDSSDPAVEKELEDEVPHLNIDPDVVDHSANKGGHEFVKANIPNTLQNLIERPSNFKLNLGLAMCKVYAEYWNGNIVMNSLENYGTDTHLSLSKLEMSNRLQLDKA</sequence>
<evidence type="ECO:0000313" key="9">
    <source>
        <dbReference type="EMBL" id="GMM37419.1"/>
    </source>
</evidence>
<dbReference type="PANTHER" id="PTHR11947">
    <property type="entry name" value="PYRUVATE DEHYDROGENASE KINASE"/>
    <property type="match status" value="1"/>
</dbReference>
<keyword evidence="2 7" id="KW-0808">Transferase</keyword>
<dbReference type="Pfam" id="PF10436">
    <property type="entry name" value="BCDHK_Adom3"/>
    <property type="match status" value="1"/>
</dbReference>
<evidence type="ECO:0000256" key="7">
    <source>
        <dbReference type="RuleBase" id="RU366032"/>
    </source>
</evidence>
<keyword evidence="4 7" id="KW-0418">Kinase</keyword>
<feature type="domain" description="Branched-chain alpha-ketoacid dehydrogenase kinase/Pyruvate dehydrogenase kinase N-terminal" evidence="8">
    <location>
        <begin position="90"/>
        <end position="252"/>
    </location>
</feature>
<reference evidence="9 10" key="1">
    <citation type="journal article" date="2023" name="Elife">
        <title>Identification of key yeast species and microbe-microbe interactions impacting larval growth of Drosophila in the wild.</title>
        <authorList>
            <person name="Mure A."/>
            <person name="Sugiura Y."/>
            <person name="Maeda R."/>
            <person name="Honda K."/>
            <person name="Sakurai N."/>
            <person name="Takahashi Y."/>
            <person name="Watada M."/>
            <person name="Katoh T."/>
            <person name="Gotoh A."/>
            <person name="Gotoh Y."/>
            <person name="Taniguchi I."/>
            <person name="Nakamura K."/>
            <person name="Hayashi T."/>
            <person name="Katayama T."/>
            <person name="Uemura T."/>
            <person name="Hattori Y."/>
        </authorList>
    </citation>
    <scope>NUCLEOTIDE SEQUENCE [LARGE SCALE GENOMIC DNA]</scope>
    <source>
        <strain evidence="9 10">SC-9</strain>
    </source>
</reference>
<protein>
    <recommendedName>
        <fullName evidence="7">Protein-serine/threonine kinase</fullName>
        <ecNumber evidence="7">2.7.11.-</ecNumber>
    </recommendedName>
</protein>
<keyword evidence="5 7" id="KW-0067">ATP-binding</keyword>
<dbReference type="SUPFAM" id="SSF55874">
    <property type="entry name" value="ATPase domain of HSP90 chaperone/DNA topoisomerase II/histidine kinase"/>
    <property type="match status" value="2"/>
</dbReference>
<keyword evidence="6 7" id="KW-0496">Mitochondrion</keyword>
<dbReference type="InterPro" id="IPR036890">
    <property type="entry name" value="HATPase_C_sf"/>
</dbReference>
<dbReference type="GO" id="GO:0005759">
    <property type="term" value="C:mitochondrial matrix"/>
    <property type="evidence" value="ECO:0007669"/>
    <property type="project" value="UniProtKB-SubCell"/>
</dbReference>
<dbReference type="PANTHER" id="PTHR11947:SF25">
    <property type="entry name" value="[PYRUVATE DEHYDROGENASE (ACETYL-TRANSFERRING)] KINASE 2, MITOCHONDRIAL"/>
    <property type="match status" value="1"/>
</dbReference>
<dbReference type="GeneID" id="90075394"/>
<dbReference type="RefSeq" id="XP_064854415.1">
    <property type="nucleotide sequence ID" value="XM_064998343.1"/>
</dbReference>
<gene>
    <name evidence="9" type="ORF">DASC09_047440</name>
</gene>
<dbReference type="InterPro" id="IPR018955">
    <property type="entry name" value="BCDHK/PDK_N"/>
</dbReference>
<dbReference type="SUPFAM" id="SSF69012">
    <property type="entry name" value="alpha-ketoacid dehydrogenase kinase, N-terminal domain"/>
    <property type="match status" value="1"/>
</dbReference>
<evidence type="ECO:0000256" key="3">
    <source>
        <dbReference type="ARBA" id="ARBA00022741"/>
    </source>
</evidence>
<keyword evidence="10" id="KW-1185">Reference proteome</keyword>
<comment type="caution">
    <text evidence="9">The sequence shown here is derived from an EMBL/GenBank/DDBJ whole genome shotgun (WGS) entry which is preliminary data.</text>
</comment>
<evidence type="ECO:0000256" key="1">
    <source>
        <dbReference type="ARBA" id="ARBA00006155"/>
    </source>
</evidence>
<proteinExistence type="inferred from homology"/>
<dbReference type="GO" id="GO:0010906">
    <property type="term" value="P:regulation of glucose metabolic process"/>
    <property type="evidence" value="ECO:0007669"/>
    <property type="project" value="TreeGrafter"/>
</dbReference>
<dbReference type="EMBL" id="BTFZ01000011">
    <property type="protein sequence ID" value="GMM37419.1"/>
    <property type="molecule type" value="Genomic_DNA"/>
</dbReference>
<dbReference type="GO" id="GO:0004740">
    <property type="term" value="F:pyruvate dehydrogenase (acetyl-transferring) kinase activity"/>
    <property type="evidence" value="ECO:0007669"/>
    <property type="project" value="TreeGrafter"/>
</dbReference>
<dbReference type="Gene3D" id="3.30.565.10">
    <property type="entry name" value="Histidine kinase-like ATPase, C-terminal domain"/>
    <property type="match status" value="1"/>
</dbReference>
<dbReference type="Gene3D" id="1.20.140.20">
    <property type="entry name" value="Alpha-ketoacid/pyruvate dehydrogenase kinase, N-terminal domain"/>
    <property type="match status" value="1"/>
</dbReference>
<evidence type="ECO:0000259" key="8">
    <source>
        <dbReference type="Pfam" id="PF10436"/>
    </source>
</evidence>
<dbReference type="GO" id="GO:0005524">
    <property type="term" value="F:ATP binding"/>
    <property type="evidence" value="ECO:0007669"/>
    <property type="project" value="UniProtKB-UniRule"/>
</dbReference>
<comment type="similarity">
    <text evidence="1 7">Belongs to the PDK/BCKDK protein kinase family.</text>
</comment>
<keyword evidence="3 7" id="KW-0547">Nucleotide-binding</keyword>
<evidence type="ECO:0000256" key="6">
    <source>
        <dbReference type="ARBA" id="ARBA00023128"/>
    </source>
</evidence>
<evidence type="ECO:0000256" key="2">
    <source>
        <dbReference type="ARBA" id="ARBA00022679"/>
    </source>
</evidence>
<dbReference type="Proteomes" id="UP001360560">
    <property type="component" value="Unassembled WGS sequence"/>
</dbReference>
<dbReference type="InterPro" id="IPR036784">
    <property type="entry name" value="AK/P_DHK_N_sf"/>
</dbReference>
<dbReference type="EC" id="2.7.11.-" evidence="7"/>
<evidence type="ECO:0000256" key="5">
    <source>
        <dbReference type="ARBA" id="ARBA00022840"/>
    </source>
</evidence>
<evidence type="ECO:0000256" key="4">
    <source>
        <dbReference type="ARBA" id="ARBA00022777"/>
    </source>
</evidence>
<organism evidence="9 10">
    <name type="scientific">Saccharomycopsis crataegensis</name>
    <dbReference type="NCBI Taxonomy" id="43959"/>
    <lineage>
        <taxon>Eukaryota</taxon>
        <taxon>Fungi</taxon>
        <taxon>Dikarya</taxon>
        <taxon>Ascomycota</taxon>
        <taxon>Saccharomycotina</taxon>
        <taxon>Saccharomycetes</taxon>
        <taxon>Saccharomycopsidaceae</taxon>
        <taxon>Saccharomycopsis</taxon>
    </lineage>
</organism>
<dbReference type="InterPro" id="IPR039028">
    <property type="entry name" value="BCKD/PDK"/>
</dbReference>